<name>A0A5B9E8R6_9BACT</name>
<accession>A0A5B9E8R6</accession>
<reference evidence="3 4" key="1">
    <citation type="submission" date="2019-08" db="EMBL/GenBank/DDBJ databases">
        <title>Complete genome sequence of Terriglobus albidus strain ORNL.</title>
        <authorList>
            <person name="Podar M."/>
        </authorList>
    </citation>
    <scope>NUCLEOTIDE SEQUENCE [LARGE SCALE GENOMIC DNA]</scope>
    <source>
        <strain evidence="3 4">ORNL</strain>
    </source>
</reference>
<dbReference type="OrthoDB" id="120232at2"/>
<feature type="chain" id="PRO_5023034311" evidence="2">
    <location>
        <begin position="30"/>
        <end position="129"/>
    </location>
</feature>
<evidence type="ECO:0000256" key="2">
    <source>
        <dbReference type="SAM" id="SignalP"/>
    </source>
</evidence>
<evidence type="ECO:0000313" key="3">
    <source>
        <dbReference type="EMBL" id="QEE28593.1"/>
    </source>
</evidence>
<protein>
    <submittedName>
        <fullName evidence="3">Uncharacterized protein</fullName>
    </submittedName>
</protein>
<feature type="signal peptide" evidence="2">
    <location>
        <begin position="1"/>
        <end position="29"/>
    </location>
</feature>
<keyword evidence="2" id="KW-0732">Signal</keyword>
<dbReference type="EMBL" id="CP042806">
    <property type="protein sequence ID" value="QEE28593.1"/>
    <property type="molecule type" value="Genomic_DNA"/>
</dbReference>
<dbReference type="KEGG" id="talb:FTW19_11645"/>
<dbReference type="RefSeq" id="WP_147647783.1">
    <property type="nucleotide sequence ID" value="NZ_CP042806.1"/>
</dbReference>
<dbReference type="Proteomes" id="UP000321820">
    <property type="component" value="Chromosome"/>
</dbReference>
<feature type="compositionally biased region" description="Low complexity" evidence="1">
    <location>
        <begin position="112"/>
        <end position="129"/>
    </location>
</feature>
<evidence type="ECO:0000256" key="1">
    <source>
        <dbReference type="SAM" id="MobiDB-lite"/>
    </source>
</evidence>
<dbReference type="AlphaFoldDB" id="A0A5B9E8R6"/>
<keyword evidence="4" id="KW-1185">Reference proteome</keyword>
<gene>
    <name evidence="3" type="ORF">FTW19_11645</name>
</gene>
<proteinExistence type="predicted"/>
<organism evidence="3 4">
    <name type="scientific">Terriglobus albidus</name>
    <dbReference type="NCBI Taxonomy" id="1592106"/>
    <lineage>
        <taxon>Bacteria</taxon>
        <taxon>Pseudomonadati</taxon>
        <taxon>Acidobacteriota</taxon>
        <taxon>Terriglobia</taxon>
        <taxon>Terriglobales</taxon>
        <taxon>Acidobacteriaceae</taxon>
        <taxon>Terriglobus</taxon>
    </lineage>
</organism>
<feature type="region of interest" description="Disordered" evidence="1">
    <location>
        <begin position="110"/>
        <end position="129"/>
    </location>
</feature>
<evidence type="ECO:0000313" key="4">
    <source>
        <dbReference type="Proteomes" id="UP000321820"/>
    </source>
</evidence>
<sequence>MMKGVRMGTFRQFAIVLLLLTSYLAPAMACMVSDVQMDAEERACCRAMHHQCEQMGMPASHSCCQEAPQSTRNDALAVNAATYHPAFVATVWLTAAELFRPTLAAAGWVEHPSSSPLQSPPGSISVLRI</sequence>